<gene>
    <name evidence="5" type="ORF">FY004_08700</name>
</gene>
<proteinExistence type="predicted"/>
<evidence type="ECO:0000256" key="1">
    <source>
        <dbReference type="ARBA" id="ARBA00023015"/>
    </source>
</evidence>
<keyword evidence="2" id="KW-0238">DNA-binding</keyword>
<dbReference type="SMART" id="SM00422">
    <property type="entry name" value="HTH_MERR"/>
    <property type="match status" value="1"/>
</dbReference>
<dbReference type="GO" id="GO:0003700">
    <property type="term" value="F:DNA-binding transcription factor activity"/>
    <property type="evidence" value="ECO:0007669"/>
    <property type="project" value="InterPro"/>
</dbReference>
<name>A0A5D4JKV6_9ACTN</name>
<dbReference type="Pfam" id="PF00376">
    <property type="entry name" value="MerR"/>
    <property type="match status" value="1"/>
</dbReference>
<dbReference type="CDD" id="cd04770">
    <property type="entry name" value="HTH_HMRTR"/>
    <property type="match status" value="1"/>
</dbReference>
<dbReference type="InterPro" id="IPR015358">
    <property type="entry name" value="Tscrpt_reg_MerR_DNA-bd"/>
</dbReference>
<keyword evidence="6" id="KW-1185">Reference proteome</keyword>
<dbReference type="GO" id="GO:0003677">
    <property type="term" value="F:DNA binding"/>
    <property type="evidence" value="ECO:0007669"/>
    <property type="project" value="UniProtKB-KW"/>
</dbReference>
<dbReference type="InterPro" id="IPR009061">
    <property type="entry name" value="DNA-bd_dom_put_sf"/>
</dbReference>
<accession>A0A5D4JKV6</accession>
<dbReference type="InterPro" id="IPR000551">
    <property type="entry name" value="MerR-type_HTH_dom"/>
</dbReference>
<comment type="caution">
    <text evidence="5">The sequence shown here is derived from an EMBL/GenBank/DDBJ whole genome shotgun (WGS) entry which is preliminary data.</text>
</comment>
<keyword evidence="1" id="KW-0805">Transcription regulation</keyword>
<dbReference type="RefSeq" id="WP_030812350.1">
    <property type="nucleotide sequence ID" value="NZ_VSZQ01000034.1"/>
</dbReference>
<dbReference type="InterPro" id="IPR047057">
    <property type="entry name" value="MerR_fam"/>
</dbReference>
<keyword evidence="3" id="KW-0804">Transcription</keyword>
<dbReference type="SUPFAM" id="SSF46955">
    <property type="entry name" value="Putative DNA-binding domain"/>
    <property type="match status" value="1"/>
</dbReference>
<dbReference type="PROSITE" id="PS00552">
    <property type="entry name" value="HTH_MERR_1"/>
    <property type="match status" value="1"/>
</dbReference>
<evidence type="ECO:0000313" key="5">
    <source>
        <dbReference type="EMBL" id="TYR64969.1"/>
    </source>
</evidence>
<dbReference type="PANTHER" id="PTHR30204">
    <property type="entry name" value="REDOX-CYCLING DRUG-SENSING TRANSCRIPTIONAL ACTIVATOR SOXR"/>
    <property type="match status" value="1"/>
</dbReference>
<organism evidence="5 6">
    <name type="scientific">Streptomyces parvus</name>
    <dbReference type="NCBI Taxonomy" id="66428"/>
    <lineage>
        <taxon>Bacteria</taxon>
        <taxon>Bacillati</taxon>
        <taxon>Actinomycetota</taxon>
        <taxon>Actinomycetes</taxon>
        <taxon>Kitasatosporales</taxon>
        <taxon>Streptomycetaceae</taxon>
        <taxon>Streptomyces</taxon>
    </lineage>
</organism>
<reference evidence="5 6" key="1">
    <citation type="submission" date="2019-08" db="EMBL/GenBank/DDBJ databases">
        <title>Draft genome for granaticin producer strain Streptomyces parvus C05.</title>
        <authorList>
            <person name="Gonzalez-Pimentel J.L."/>
        </authorList>
    </citation>
    <scope>NUCLEOTIDE SEQUENCE [LARGE SCALE GENOMIC DNA]</scope>
    <source>
        <strain evidence="5 6">C05</strain>
    </source>
</reference>
<sequence length="134" mass="14441">MRIGELAAHTGLTTKTLRFYEDSGLLPAPPRTSGGYRDYPDHAVNRIAFIRDAQRAGLTLAEIRSILALRDDGQAPCTHVTELIHEHLDDIDRRMAELAATRAALRGLAARAATADPAACGADDICTILKPSPI</sequence>
<dbReference type="PROSITE" id="PS50937">
    <property type="entry name" value="HTH_MERR_2"/>
    <property type="match status" value="1"/>
</dbReference>
<evidence type="ECO:0000259" key="4">
    <source>
        <dbReference type="PROSITE" id="PS50937"/>
    </source>
</evidence>
<feature type="domain" description="HTH merR-type" evidence="4">
    <location>
        <begin position="1"/>
        <end position="69"/>
    </location>
</feature>
<dbReference type="Gene3D" id="1.10.1660.10">
    <property type="match status" value="1"/>
</dbReference>
<evidence type="ECO:0000313" key="6">
    <source>
        <dbReference type="Proteomes" id="UP000323242"/>
    </source>
</evidence>
<dbReference type="PRINTS" id="PR00040">
    <property type="entry name" value="HTHMERR"/>
</dbReference>
<dbReference type="AlphaFoldDB" id="A0A5D4JKV6"/>
<dbReference type="Pfam" id="PF09278">
    <property type="entry name" value="MerR-DNA-bind"/>
    <property type="match status" value="1"/>
</dbReference>
<dbReference type="Proteomes" id="UP000323242">
    <property type="component" value="Unassembled WGS sequence"/>
</dbReference>
<evidence type="ECO:0000256" key="3">
    <source>
        <dbReference type="ARBA" id="ARBA00023163"/>
    </source>
</evidence>
<evidence type="ECO:0000256" key="2">
    <source>
        <dbReference type="ARBA" id="ARBA00023125"/>
    </source>
</evidence>
<protein>
    <submittedName>
        <fullName evidence="5">Heavy metal-responsive transcriptional regulator</fullName>
    </submittedName>
</protein>
<dbReference type="EMBL" id="VSZQ01000034">
    <property type="protein sequence ID" value="TYR64969.1"/>
    <property type="molecule type" value="Genomic_DNA"/>
</dbReference>
<dbReference type="PANTHER" id="PTHR30204:SF94">
    <property type="entry name" value="HEAVY METAL-DEPENDENT TRANSCRIPTIONAL REGULATOR HI_0293-RELATED"/>
    <property type="match status" value="1"/>
</dbReference>